<feature type="chain" id="PRO_5043343365" description="ATP synthase subunit b" evidence="15">
    <location>
        <begin position="21"/>
        <end position="183"/>
    </location>
</feature>
<dbReference type="HAMAP" id="MF_01398">
    <property type="entry name" value="ATP_synth_b_bprime"/>
    <property type="match status" value="1"/>
</dbReference>
<evidence type="ECO:0000256" key="5">
    <source>
        <dbReference type="ARBA" id="ARBA00022989"/>
    </source>
</evidence>
<dbReference type="AlphaFoldDB" id="A0AAX4HQ36"/>
<feature type="signal peptide" evidence="15">
    <location>
        <begin position="1"/>
        <end position="20"/>
    </location>
</feature>
<dbReference type="GO" id="GO:0005886">
    <property type="term" value="C:plasma membrane"/>
    <property type="evidence" value="ECO:0007669"/>
    <property type="project" value="UniProtKB-SubCell"/>
</dbReference>
<evidence type="ECO:0000313" key="17">
    <source>
        <dbReference type="Proteomes" id="UP001324634"/>
    </source>
</evidence>
<evidence type="ECO:0000256" key="11">
    <source>
        <dbReference type="ARBA" id="ARBA00037847"/>
    </source>
</evidence>
<evidence type="ECO:0000256" key="3">
    <source>
        <dbReference type="ARBA" id="ARBA00022692"/>
    </source>
</evidence>
<keyword evidence="1 12" id="KW-0813">Transport</keyword>
<comment type="subunit">
    <text evidence="12">F-type ATPases have 2 components, F(1) - the catalytic core - and F(0) - the membrane proton channel. F(1) has five subunits: alpha(3), beta(3), gamma(1), delta(1), epsilon(1). F(0) has three main subunits: a(1), b(2) and c(10-14). The alpha and beta chains form an alternating ring which encloses part of the gamma chain. F(1) is attached to F(0) by a central stalk formed by the gamma and epsilon chains, while a peripheral stalk is formed by the delta and b chains.</text>
</comment>
<comment type="similarity">
    <text evidence="12 13">Belongs to the ATPase B chain family.</text>
</comment>
<keyword evidence="17" id="KW-1185">Reference proteome</keyword>
<sequence length="183" mass="19992">MRFWTAYAFIALGFATKALAAGGGHGEGHHSSITDLIAPAVNVAILLGVLAWKLKGPLAAYFNKQSDDIANTIERVNLKSKEAKMLLESEERKAANVANEVKAIHAQAENEVLAFEKNLSRETDERTQKLKSDANLKLQADKKAAMDELNAELLNEVIAKTKSTIKTNKDYQSKVSSKLLKGL</sequence>
<dbReference type="Pfam" id="PF00430">
    <property type="entry name" value="ATP-synt_B"/>
    <property type="match status" value="1"/>
</dbReference>
<reference evidence="16 17" key="1">
    <citation type="submission" date="2023-11" db="EMBL/GenBank/DDBJ databases">
        <title>Peredibacter starrii A3.12.</title>
        <authorList>
            <person name="Mitchell R.J."/>
        </authorList>
    </citation>
    <scope>NUCLEOTIDE SEQUENCE [LARGE SCALE GENOMIC DNA]</scope>
    <source>
        <strain evidence="16 17">A3.12</strain>
    </source>
</reference>
<evidence type="ECO:0000256" key="7">
    <source>
        <dbReference type="ARBA" id="ARBA00023136"/>
    </source>
</evidence>
<evidence type="ECO:0000256" key="2">
    <source>
        <dbReference type="ARBA" id="ARBA00022547"/>
    </source>
</evidence>
<evidence type="ECO:0000256" key="15">
    <source>
        <dbReference type="SAM" id="SignalP"/>
    </source>
</evidence>
<dbReference type="CDD" id="cd06503">
    <property type="entry name" value="ATP-synt_Fo_b"/>
    <property type="match status" value="1"/>
</dbReference>
<keyword evidence="2 12" id="KW-0138">CF(0)</keyword>
<dbReference type="EMBL" id="CP139487">
    <property type="protein sequence ID" value="WPU65389.1"/>
    <property type="molecule type" value="Genomic_DNA"/>
</dbReference>
<evidence type="ECO:0000313" key="16">
    <source>
        <dbReference type="EMBL" id="WPU65389.1"/>
    </source>
</evidence>
<gene>
    <name evidence="12" type="primary">atpF</name>
    <name evidence="16" type="ORF">SOO65_01360</name>
</gene>
<feature type="coiled-coil region" evidence="14">
    <location>
        <begin position="73"/>
        <end position="125"/>
    </location>
</feature>
<evidence type="ECO:0000256" key="1">
    <source>
        <dbReference type="ARBA" id="ARBA00022448"/>
    </source>
</evidence>
<evidence type="ECO:0000256" key="9">
    <source>
        <dbReference type="ARBA" id="ARBA00025198"/>
    </source>
</evidence>
<dbReference type="GO" id="GO:0045259">
    <property type="term" value="C:proton-transporting ATP synthase complex"/>
    <property type="evidence" value="ECO:0007669"/>
    <property type="project" value="UniProtKB-KW"/>
</dbReference>
<organism evidence="16 17">
    <name type="scientific">Peredibacter starrii</name>
    <dbReference type="NCBI Taxonomy" id="28202"/>
    <lineage>
        <taxon>Bacteria</taxon>
        <taxon>Pseudomonadati</taxon>
        <taxon>Bdellovibrionota</taxon>
        <taxon>Bacteriovoracia</taxon>
        <taxon>Bacteriovoracales</taxon>
        <taxon>Bacteriovoracaceae</taxon>
        <taxon>Peredibacter</taxon>
    </lineage>
</organism>
<keyword evidence="6 12" id="KW-0406">Ion transport</keyword>
<keyword evidence="8 12" id="KW-0066">ATP synthesis</keyword>
<keyword evidence="14" id="KW-0175">Coiled coil</keyword>
<accession>A0AAX4HQ36</accession>
<keyword evidence="5 12" id="KW-1133">Transmembrane helix</keyword>
<name>A0AAX4HQ36_9BACT</name>
<keyword evidence="12" id="KW-1003">Cell membrane</keyword>
<evidence type="ECO:0000256" key="10">
    <source>
        <dbReference type="ARBA" id="ARBA00025614"/>
    </source>
</evidence>
<comment type="function">
    <text evidence="10">Component of the F(0) channel, it forms part of the peripheral stalk, linking F(1) to F(0). The b'-subunit is a diverged and duplicated form of b found in plants and photosynthetic bacteria.</text>
</comment>
<comment type="function">
    <text evidence="9 12">F(1)F(0) ATP synthase produces ATP from ADP in the presence of a proton or sodium gradient. F-type ATPases consist of two structural domains, F(1) containing the extramembraneous catalytic core and F(0) containing the membrane proton channel, linked together by a central stalk and a peripheral stalk. During catalysis, ATP synthesis in the catalytic domain of F(1) is coupled via a rotary mechanism of the central stalk subunits to proton translocation.</text>
</comment>
<dbReference type="Proteomes" id="UP001324634">
    <property type="component" value="Chromosome"/>
</dbReference>
<dbReference type="GO" id="GO:0046933">
    <property type="term" value="F:proton-transporting ATP synthase activity, rotational mechanism"/>
    <property type="evidence" value="ECO:0007669"/>
    <property type="project" value="UniProtKB-UniRule"/>
</dbReference>
<evidence type="ECO:0000256" key="6">
    <source>
        <dbReference type="ARBA" id="ARBA00023065"/>
    </source>
</evidence>
<keyword evidence="7 12" id="KW-0472">Membrane</keyword>
<protein>
    <recommendedName>
        <fullName evidence="12">ATP synthase subunit b</fullName>
    </recommendedName>
    <alternativeName>
        <fullName evidence="12">ATP synthase F(0) sector subunit b</fullName>
    </alternativeName>
    <alternativeName>
        <fullName evidence="12">ATPase subunit I</fullName>
    </alternativeName>
    <alternativeName>
        <fullName evidence="12">F-type ATPase subunit b</fullName>
        <shortName evidence="12">F-ATPase subunit b</shortName>
    </alternativeName>
</protein>
<evidence type="ECO:0000256" key="13">
    <source>
        <dbReference type="RuleBase" id="RU003848"/>
    </source>
</evidence>
<evidence type="ECO:0000256" key="4">
    <source>
        <dbReference type="ARBA" id="ARBA00022781"/>
    </source>
</evidence>
<keyword evidence="15" id="KW-0732">Signal</keyword>
<evidence type="ECO:0000256" key="14">
    <source>
        <dbReference type="SAM" id="Coils"/>
    </source>
</evidence>
<evidence type="ECO:0000256" key="8">
    <source>
        <dbReference type="ARBA" id="ARBA00023310"/>
    </source>
</evidence>
<keyword evidence="4 12" id="KW-0375">Hydrogen ion transport</keyword>
<dbReference type="RefSeq" id="WP_321395761.1">
    <property type="nucleotide sequence ID" value="NZ_CP139487.1"/>
</dbReference>
<evidence type="ECO:0000256" key="12">
    <source>
        <dbReference type="HAMAP-Rule" id="MF_01398"/>
    </source>
</evidence>
<keyword evidence="3 12" id="KW-0812">Transmembrane</keyword>
<comment type="subcellular location">
    <subcellularLocation>
        <location evidence="12">Cell membrane</location>
        <topology evidence="12">Single-pass membrane protein</topology>
    </subcellularLocation>
    <subcellularLocation>
        <location evidence="11">Endomembrane system</location>
        <topology evidence="11">Single-pass membrane protein</topology>
    </subcellularLocation>
</comment>
<proteinExistence type="inferred from homology"/>
<dbReference type="GO" id="GO:0012505">
    <property type="term" value="C:endomembrane system"/>
    <property type="evidence" value="ECO:0007669"/>
    <property type="project" value="UniProtKB-SubCell"/>
</dbReference>
<dbReference type="InterPro" id="IPR002146">
    <property type="entry name" value="ATP_synth_b/b'su_bac/chlpt"/>
</dbReference>
<dbReference type="KEGG" id="psti:SOO65_01360"/>